<proteinExistence type="predicted"/>
<dbReference type="EMBL" id="DVNB01000002">
    <property type="protein sequence ID" value="HIU56217.1"/>
    <property type="molecule type" value="Genomic_DNA"/>
</dbReference>
<gene>
    <name evidence="1" type="ORF">IAA61_00220</name>
</gene>
<reference evidence="1" key="2">
    <citation type="journal article" date="2021" name="PeerJ">
        <title>Extensive microbial diversity within the chicken gut microbiome revealed by metagenomics and culture.</title>
        <authorList>
            <person name="Gilroy R."/>
            <person name="Ravi A."/>
            <person name="Getino M."/>
            <person name="Pursley I."/>
            <person name="Horton D.L."/>
            <person name="Alikhan N.F."/>
            <person name="Baker D."/>
            <person name="Gharbi K."/>
            <person name="Hall N."/>
            <person name="Watson M."/>
            <person name="Adriaenssens E.M."/>
            <person name="Foster-Nyarko E."/>
            <person name="Jarju S."/>
            <person name="Secka A."/>
            <person name="Antonio M."/>
            <person name="Oren A."/>
            <person name="Chaudhuri R.R."/>
            <person name="La Ragione R."/>
            <person name="Hildebrand F."/>
            <person name="Pallen M.J."/>
        </authorList>
    </citation>
    <scope>NUCLEOTIDE SEQUENCE</scope>
    <source>
        <strain evidence="1">USAMLcec3-3695</strain>
    </source>
</reference>
<accession>A0A9D1MA07</accession>
<protein>
    <submittedName>
        <fullName evidence="1">Uncharacterized protein</fullName>
    </submittedName>
</protein>
<evidence type="ECO:0000313" key="1">
    <source>
        <dbReference type="EMBL" id="HIU56217.1"/>
    </source>
</evidence>
<reference evidence="1" key="1">
    <citation type="submission" date="2020-10" db="EMBL/GenBank/DDBJ databases">
        <authorList>
            <person name="Gilroy R."/>
        </authorList>
    </citation>
    <scope>NUCLEOTIDE SEQUENCE</scope>
    <source>
        <strain evidence="1">USAMLcec3-3695</strain>
    </source>
</reference>
<evidence type="ECO:0000313" key="2">
    <source>
        <dbReference type="Proteomes" id="UP000824109"/>
    </source>
</evidence>
<dbReference type="AlphaFoldDB" id="A0A9D1MA07"/>
<name>A0A9D1MA07_9FIRM</name>
<comment type="caution">
    <text evidence="1">The sequence shown here is derived from an EMBL/GenBank/DDBJ whole genome shotgun (WGS) entry which is preliminary data.</text>
</comment>
<organism evidence="1 2">
    <name type="scientific">Candidatus Ornithomonoglobus merdipullorum</name>
    <dbReference type="NCBI Taxonomy" id="2840895"/>
    <lineage>
        <taxon>Bacteria</taxon>
        <taxon>Bacillati</taxon>
        <taxon>Bacillota</taxon>
        <taxon>Clostridia</taxon>
        <taxon>Candidatus Ornithomonoglobus</taxon>
    </lineage>
</organism>
<dbReference type="Proteomes" id="UP000824109">
    <property type="component" value="Unassembled WGS sequence"/>
</dbReference>
<sequence length="80" mass="9364">MKISEIKSSIGRRCRMIDPHKWGWTMPLTGEYVITGHSYSVEYYDGVPRRSVLVQVESMDLRPVRAWVSPEKIILLEEKQ</sequence>